<dbReference type="Pfam" id="PF00501">
    <property type="entry name" value="AMP-binding"/>
    <property type="match status" value="2"/>
</dbReference>
<feature type="domain" description="AMP-dependent synthetase/ligase" evidence="2">
    <location>
        <begin position="27"/>
        <end position="226"/>
    </location>
</feature>
<accession>A0A9X2SKU3</accession>
<feature type="domain" description="AMP-dependent synthetase/ligase" evidence="2">
    <location>
        <begin position="267"/>
        <end position="310"/>
    </location>
</feature>
<evidence type="ECO:0000256" key="1">
    <source>
        <dbReference type="ARBA" id="ARBA00006432"/>
    </source>
</evidence>
<dbReference type="GO" id="GO:0070566">
    <property type="term" value="F:adenylyltransferase activity"/>
    <property type="evidence" value="ECO:0007669"/>
    <property type="project" value="TreeGrafter"/>
</dbReference>
<dbReference type="PANTHER" id="PTHR22754">
    <property type="entry name" value="DISCO-INTERACTING PROTEIN 2 DIP2 -RELATED"/>
    <property type="match status" value="1"/>
</dbReference>
<evidence type="ECO:0000259" key="2">
    <source>
        <dbReference type="Pfam" id="PF00501"/>
    </source>
</evidence>
<reference evidence="3" key="1">
    <citation type="submission" date="2022-06" db="EMBL/GenBank/DDBJ databases">
        <title>Amycolatopsis iheyaensis sp. nov., a new species of the genus Amycolatopsis isolated from soil in Iheya island, Japan.</title>
        <authorList>
            <person name="Ngamcharungchit C."/>
            <person name="Kanto H."/>
            <person name="Take A."/>
            <person name="Intra B."/>
            <person name="Matsumoto A."/>
            <person name="Panbangred W."/>
            <person name="Inahashi Y."/>
        </authorList>
    </citation>
    <scope>NUCLEOTIDE SEQUENCE</scope>
    <source>
        <strain evidence="3">OK19-0408</strain>
    </source>
</reference>
<comment type="similarity">
    <text evidence="1">Belongs to the ATP-dependent AMP-binding enzyme family.</text>
</comment>
<evidence type="ECO:0000313" key="3">
    <source>
        <dbReference type="EMBL" id="MCR6485829.1"/>
    </source>
</evidence>
<dbReference type="InterPro" id="IPR045851">
    <property type="entry name" value="AMP-bd_C_sf"/>
</dbReference>
<dbReference type="Gene3D" id="3.40.50.12780">
    <property type="entry name" value="N-terminal domain of ligase-like"/>
    <property type="match status" value="1"/>
</dbReference>
<dbReference type="Proteomes" id="UP001144096">
    <property type="component" value="Unassembled WGS sequence"/>
</dbReference>
<comment type="caution">
    <text evidence="3">The sequence shown here is derived from an EMBL/GenBank/DDBJ whole genome shotgun (WGS) entry which is preliminary data.</text>
</comment>
<gene>
    <name evidence="3" type="ORF">M8542_23670</name>
</gene>
<dbReference type="GO" id="GO:0006633">
    <property type="term" value="P:fatty acid biosynthetic process"/>
    <property type="evidence" value="ECO:0007669"/>
    <property type="project" value="TreeGrafter"/>
</dbReference>
<dbReference type="RefSeq" id="WP_257922408.1">
    <property type="nucleotide sequence ID" value="NZ_JAMXQV010000012.1"/>
</dbReference>
<dbReference type="Gene3D" id="3.30.300.30">
    <property type="match status" value="1"/>
</dbReference>
<sequence length="458" mass="47020">MLTSSERVFGGRAAGAGATTLSTLLTARAAAAAGEPALSRLGGDTLTWGELDRRVTAVAAALRQVTAPGQRAAILIAPSPEHVVAFLGAIRAGLVAIPRPGRAAFADAEPSIVLATADTVPATRRFLAGLETCGHRVLAVDIVDAAPDFTEDPVAAEDVAFLQYPGGVMVTHANVVANARQAATVLPERTVVSWLPPDDPLGLLLTIALPVTTGRPAVLVDRQRVLADGLHWPDAATLVSDADPDLARLRDAVGASRVCHVLAEATALVAVAGEPAGQLVAIVDADGRRLPAGTAGELWVSGPNVARGYWNRPEESARVFCALITGDDEPRWWLRTGDIGVLAASGELTVTGRCEDLVAGHRPTDLEATATGAHPAVCRSIAFAAGDPAGAVLGVELATGVVPPPRGEVERAVRAALAAGHGLAPRRVVVLPPGGLPPTRGLCRDRFAAGLLAEDGLR</sequence>
<proteinExistence type="inferred from homology"/>
<evidence type="ECO:0000313" key="4">
    <source>
        <dbReference type="Proteomes" id="UP001144096"/>
    </source>
</evidence>
<dbReference type="AlphaFoldDB" id="A0A9X2SKU3"/>
<protein>
    <submittedName>
        <fullName evidence="3">AMP-binding protein</fullName>
    </submittedName>
</protein>
<dbReference type="SUPFAM" id="SSF56801">
    <property type="entry name" value="Acetyl-CoA synthetase-like"/>
    <property type="match status" value="1"/>
</dbReference>
<dbReference type="PANTHER" id="PTHR22754:SF32">
    <property type="entry name" value="DISCO-INTERACTING PROTEIN 2"/>
    <property type="match status" value="1"/>
</dbReference>
<dbReference type="GO" id="GO:0005886">
    <property type="term" value="C:plasma membrane"/>
    <property type="evidence" value="ECO:0007669"/>
    <property type="project" value="TreeGrafter"/>
</dbReference>
<keyword evidence="4" id="KW-1185">Reference proteome</keyword>
<organism evidence="3 4">
    <name type="scientific">Amycolatopsis iheyensis</name>
    <dbReference type="NCBI Taxonomy" id="2945988"/>
    <lineage>
        <taxon>Bacteria</taxon>
        <taxon>Bacillati</taxon>
        <taxon>Actinomycetota</taxon>
        <taxon>Actinomycetes</taxon>
        <taxon>Pseudonocardiales</taxon>
        <taxon>Pseudonocardiaceae</taxon>
        <taxon>Amycolatopsis</taxon>
    </lineage>
</organism>
<name>A0A9X2SKU3_9PSEU</name>
<dbReference type="InterPro" id="IPR042099">
    <property type="entry name" value="ANL_N_sf"/>
</dbReference>
<dbReference type="InterPro" id="IPR000873">
    <property type="entry name" value="AMP-dep_synth/lig_dom"/>
</dbReference>
<dbReference type="EMBL" id="JAMXQV010000012">
    <property type="protein sequence ID" value="MCR6485829.1"/>
    <property type="molecule type" value="Genomic_DNA"/>
</dbReference>